<dbReference type="InterPro" id="IPR001926">
    <property type="entry name" value="TrpB-like_PALP"/>
</dbReference>
<evidence type="ECO:0000313" key="8">
    <source>
        <dbReference type="Proteomes" id="UP001203410"/>
    </source>
</evidence>
<evidence type="ECO:0000256" key="3">
    <source>
        <dbReference type="ARBA" id="ARBA00022898"/>
    </source>
</evidence>
<dbReference type="PANTHER" id="PTHR48078:SF6">
    <property type="entry name" value="L-THREONINE DEHYDRATASE CATABOLIC TDCB"/>
    <property type="match status" value="1"/>
</dbReference>
<sequence>MDAPTKTRPTLDDIKTAAERIKGSVIRTPMMKSYTLSEIVDAEVWLKFENLQFTAAYKERGALNKLLQLTDTERARGVVAASAGNHAQAVAYHGRRLGIPVTIVMPISTPMIKVTQTEGHGANVVLHGERFDDAYAHARELEEKHGYIFVHPFDDVAVMSGAGTVALEMLEDAPDLDMLVIPIGGGGLISGVATAAKALKPGIQVVGVEAELYPSMKNVVENGHGAIGGDTLAEGIAVKEPGQLTRAIIADLVDRIDLVAERDIEHAVAMLVNIEKTIVEGAGAAGLAAILAQPERFRGRKIGTTLCGGNIDTHLLANVLVRELVRCGRIARLRIAAQDRPGALAAITAKFHECGVNIIETNHHRIFTRLPAKDTVIEVECEARDSQAIETLIKRLVGAGFNVERAELD</sequence>
<reference evidence="7 8" key="1">
    <citation type="submission" date="2022-05" db="EMBL/GenBank/DDBJ databases">
        <authorList>
            <person name="Jo J.-H."/>
            <person name="Im W.-T."/>
        </authorList>
    </citation>
    <scope>NUCLEOTIDE SEQUENCE [LARGE SCALE GENOMIC DNA]</scope>
    <source>
        <strain evidence="7 8">NSE70-1</strain>
    </source>
</reference>
<dbReference type="GO" id="GO:0004794">
    <property type="term" value="F:threonine deaminase activity"/>
    <property type="evidence" value="ECO:0007669"/>
    <property type="project" value="UniProtKB-EC"/>
</dbReference>
<dbReference type="CDD" id="cd04886">
    <property type="entry name" value="ACT_ThrD-II-like"/>
    <property type="match status" value="1"/>
</dbReference>
<dbReference type="EC" id="4.3.1.19" evidence="7"/>
<evidence type="ECO:0000256" key="5">
    <source>
        <dbReference type="ARBA" id="ARBA00049406"/>
    </source>
</evidence>
<feature type="domain" description="ACT" evidence="6">
    <location>
        <begin position="332"/>
        <end position="409"/>
    </location>
</feature>
<dbReference type="SUPFAM" id="SSF55021">
    <property type="entry name" value="ACT-like"/>
    <property type="match status" value="1"/>
</dbReference>
<dbReference type="NCBIfam" id="NF005600">
    <property type="entry name" value="PRK07334.1"/>
    <property type="match status" value="1"/>
</dbReference>
<keyword evidence="4 7" id="KW-0456">Lyase</keyword>
<dbReference type="EMBL" id="JAMGBA010000002">
    <property type="protein sequence ID" value="MCL6699421.1"/>
    <property type="molecule type" value="Genomic_DNA"/>
</dbReference>
<dbReference type="InterPro" id="IPR036052">
    <property type="entry name" value="TrpB-like_PALP_sf"/>
</dbReference>
<gene>
    <name evidence="7" type="ORF">LZ496_11590</name>
</gene>
<dbReference type="Gene3D" id="3.30.70.260">
    <property type="match status" value="1"/>
</dbReference>
<dbReference type="Proteomes" id="UP001203410">
    <property type="component" value="Unassembled WGS sequence"/>
</dbReference>
<dbReference type="InterPro" id="IPR005789">
    <property type="entry name" value="Thr_deHydtase_catblc"/>
</dbReference>
<dbReference type="CDD" id="cd01562">
    <property type="entry name" value="Thr-dehyd"/>
    <property type="match status" value="1"/>
</dbReference>
<comment type="cofactor">
    <cofactor evidence="1">
        <name>pyridoxal 5'-phosphate</name>
        <dbReference type="ChEBI" id="CHEBI:597326"/>
    </cofactor>
</comment>
<evidence type="ECO:0000256" key="4">
    <source>
        <dbReference type="ARBA" id="ARBA00023239"/>
    </source>
</evidence>
<dbReference type="Pfam" id="PF00291">
    <property type="entry name" value="PALP"/>
    <property type="match status" value="1"/>
</dbReference>
<organism evidence="7 8">
    <name type="scientific">Sphingomonas caseinilyticus</name>
    <dbReference type="NCBI Taxonomy" id="2908205"/>
    <lineage>
        <taxon>Bacteria</taxon>
        <taxon>Pseudomonadati</taxon>
        <taxon>Pseudomonadota</taxon>
        <taxon>Alphaproteobacteria</taxon>
        <taxon>Sphingomonadales</taxon>
        <taxon>Sphingomonadaceae</taxon>
        <taxon>Sphingomonas</taxon>
    </lineage>
</organism>
<dbReference type="InterPro" id="IPR044561">
    <property type="entry name" value="ACT_ThrD-II-like"/>
</dbReference>
<comment type="similarity">
    <text evidence="2">Belongs to the serine/threonine dehydratase family.</text>
</comment>
<dbReference type="PROSITE" id="PS51671">
    <property type="entry name" value="ACT"/>
    <property type="match status" value="1"/>
</dbReference>
<dbReference type="InterPro" id="IPR002912">
    <property type="entry name" value="ACT_dom"/>
</dbReference>
<dbReference type="PANTHER" id="PTHR48078">
    <property type="entry name" value="THREONINE DEHYDRATASE, MITOCHONDRIAL-RELATED"/>
    <property type="match status" value="1"/>
</dbReference>
<keyword evidence="8" id="KW-1185">Reference proteome</keyword>
<comment type="catalytic activity">
    <reaction evidence="5">
        <text>L-serine = pyruvate + NH4(+)</text>
        <dbReference type="Rhea" id="RHEA:19169"/>
        <dbReference type="ChEBI" id="CHEBI:15361"/>
        <dbReference type="ChEBI" id="CHEBI:28938"/>
        <dbReference type="ChEBI" id="CHEBI:33384"/>
        <dbReference type="EC" id="4.3.1.17"/>
    </reaction>
</comment>
<dbReference type="SUPFAM" id="SSF53686">
    <property type="entry name" value="Tryptophan synthase beta subunit-like PLP-dependent enzymes"/>
    <property type="match status" value="1"/>
</dbReference>
<dbReference type="InterPro" id="IPR050147">
    <property type="entry name" value="Ser/Thr_Dehydratase"/>
</dbReference>
<evidence type="ECO:0000256" key="1">
    <source>
        <dbReference type="ARBA" id="ARBA00001933"/>
    </source>
</evidence>
<name>A0ABT0RX75_9SPHN</name>
<dbReference type="NCBIfam" id="TIGR01127">
    <property type="entry name" value="ilvA_1Cterm"/>
    <property type="match status" value="1"/>
</dbReference>
<proteinExistence type="inferred from homology"/>
<accession>A0ABT0RX75</accession>
<comment type="caution">
    <text evidence="7">The sequence shown here is derived from an EMBL/GenBank/DDBJ whole genome shotgun (WGS) entry which is preliminary data.</text>
</comment>
<keyword evidence="3" id="KW-0663">Pyridoxal phosphate</keyword>
<dbReference type="InterPro" id="IPR045865">
    <property type="entry name" value="ACT-like_dom_sf"/>
</dbReference>
<evidence type="ECO:0000256" key="2">
    <source>
        <dbReference type="ARBA" id="ARBA00010869"/>
    </source>
</evidence>
<dbReference type="RefSeq" id="WP_249904834.1">
    <property type="nucleotide sequence ID" value="NZ_JAMGBA010000002.1"/>
</dbReference>
<protein>
    <submittedName>
        <fullName evidence="7">Threonine ammonia-lyase</fullName>
        <ecNumber evidence="7">4.3.1.19</ecNumber>
    </submittedName>
</protein>
<dbReference type="Pfam" id="PF01842">
    <property type="entry name" value="ACT"/>
    <property type="match status" value="1"/>
</dbReference>
<evidence type="ECO:0000313" key="7">
    <source>
        <dbReference type="EMBL" id="MCL6699421.1"/>
    </source>
</evidence>
<evidence type="ECO:0000259" key="6">
    <source>
        <dbReference type="PROSITE" id="PS51671"/>
    </source>
</evidence>
<dbReference type="Gene3D" id="3.40.50.1100">
    <property type="match status" value="2"/>
</dbReference>